<keyword evidence="8" id="KW-0238">DNA-binding</keyword>
<keyword evidence="6" id="KW-0239">DNA-directed DNA polymerase</keyword>
<dbReference type="InterPro" id="IPR004868">
    <property type="entry name" value="DNA-dir_DNA_pol_B_mt/vir"/>
</dbReference>
<accession>A0A8A4XCN2</accession>
<dbReference type="GO" id="GO:0039693">
    <property type="term" value="P:viral DNA genome replication"/>
    <property type="evidence" value="ECO:0007669"/>
    <property type="project" value="UniProtKB-KW"/>
</dbReference>
<comment type="similarity">
    <text evidence="1">Belongs to the DNA polymerase type-B family.</text>
</comment>
<feature type="compositionally biased region" description="Low complexity" evidence="10">
    <location>
        <begin position="121"/>
        <end position="131"/>
    </location>
</feature>
<dbReference type="PANTHER" id="PTHR31511:SF12">
    <property type="entry name" value="RHO TERMINATION FACTOR N-TERMINAL DOMAIN-CONTAINING PROTEIN"/>
    <property type="match status" value="1"/>
</dbReference>
<protein>
    <recommendedName>
        <fullName evidence="2">DNA-directed DNA polymerase</fullName>
        <ecNumber evidence="2">2.7.7.7</ecNumber>
    </recommendedName>
</protein>
<dbReference type="Pfam" id="PF03175">
    <property type="entry name" value="DNA_pol_B_2"/>
    <property type="match status" value="1"/>
</dbReference>
<evidence type="ECO:0000256" key="4">
    <source>
        <dbReference type="ARBA" id="ARBA00022695"/>
    </source>
</evidence>
<name>A0A8A4XCN2_9VIRU</name>
<evidence type="ECO:0000256" key="8">
    <source>
        <dbReference type="ARBA" id="ARBA00023125"/>
    </source>
</evidence>
<keyword evidence="5" id="KW-0235">DNA replication</keyword>
<evidence type="ECO:0000256" key="10">
    <source>
        <dbReference type="SAM" id="MobiDB-lite"/>
    </source>
</evidence>
<comment type="catalytic activity">
    <reaction evidence="9">
        <text>DNA(n) + a 2'-deoxyribonucleoside 5'-triphosphate = DNA(n+1) + diphosphate</text>
        <dbReference type="Rhea" id="RHEA:22508"/>
        <dbReference type="Rhea" id="RHEA-COMP:17339"/>
        <dbReference type="Rhea" id="RHEA-COMP:17340"/>
        <dbReference type="ChEBI" id="CHEBI:33019"/>
        <dbReference type="ChEBI" id="CHEBI:61560"/>
        <dbReference type="ChEBI" id="CHEBI:173112"/>
        <dbReference type="EC" id="2.7.7.7"/>
    </reaction>
</comment>
<feature type="region of interest" description="Disordered" evidence="10">
    <location>
        <begin position="121"/>
        <end position="150"/>
    </location>
</feature>
<dbReference type="PRINTS" id="PR00106">
    <property type="entry name" value="DNAPOLB"/>
</dbReference>
<dbReference type="GO" id="GO:0003887">
    <property type="term" value="F:DNA-directed DNA polymerase activity"/>
    <property type="evidence" value="ECO:0007669"/>
    <property type="project" value="UniProtKB-KW"/>
</dbReference>
<keyword evidence="3" id="KW-0808">Transferase</keyword>
<evidence type="ECO:0000256" key="2">
    <source>
        <dbReference type="ARBA" id="ARBA00012417"/>
    </source>
</evidence>
<dbReference type="InterPro" id="IPR006172">
    <property type="entry name" value="DNA-dir_DNA_pol_B"/>
</dbReference>
<evidence type="ECO:0000256" key="3">
    <source>
        <dbReference type="ARBA" id="ARBA00022679"/>
    </source>
</evidence>
<evidence type="ECO:0000256" key="5">
    <source>
        <dbReference type="ARBA" id="ARBA00022705"/>
    </source>
</evidence>
<dbReference type="SUPFAM" id="SSF56672">
    <property type="entry name" value="DNA/RNA polymerases"/>
    <property type="match status" value="1"/>
</dbReference>
<dbReference type="GO" id="GO:0000166">
    <property type="term" value="F:nucleotide binding"/>
    <property type="evidence" value="ECO:0007669"/>
    <property type="project" value="InterPro"/>
</dbReference>
<organism evidence="12">
    <name type="scientific">Motacilla densovirus</name>
    <dbReference type="NCBI Taxonomy" id="2794502"/>
    <lineage>
        <taxon>Viruses</taxon>
        <taxon>Monodnaviria</taxon>
        <taxon>Shotokuvirae</taxon>
        <taxon>Cossaviricota</taxon>
        <taxon>Quintoviricetes</taxon>
        <taxon>Piccovirales</taxon>
        <taxon>Parvoviridae</taxon>
        <taxon>Densovirinae</taxon>
    </lineage>
</organism>
<dbReference type="GO" id="GO:0003677">
    <property type="term" value="F:DNA binding"/>
    <property type="evidence" value="ECO:0007669"/>
    <property type="project" value="UniProtKB-KW"/>
</dbReference>
<evidence type="ECO:0000313" key="12">
    <source>
        <dbReference type="EMBL" id="QTE04001.1"/>
    </source>
</evidence>
<evidence type="ECO:0000256" key="6">
    <source>
        <dbReference type="ARBA" id="ARBA00022932"/>
    </source>
</evidence>
<dbReference type="EMBL" id="MW046546">
    <property type="protein sequence ID" value="QTE04001.1"/>
    <property type="molecule type" value="Genomic_DNA"/>
</dbReference>
<dbReference type="InterPro" id="IPR043502">
    <property type="entry name" value="DNA/RNA_pol_sf"/>
</dbReference>
<keyword evidence="7" id="KW-1194">Viral DNA replication</keyword>
<sequence>MARFLDVDSPPLFGYFYSTSFDDIIFYLRELISVYNESYLCTAHASAIFVHSNGEERELHMSALNPILFDPADPPMVFDDRVQNMFDDLTNPEAYENIEGSGWTIIPNTFTYWVNTIRYQPNNNPDPNNHNVVDHPTDDPDDPDNDHAYSSDVNHVLNDSFLLSLAAYHVPKSGHTSRLLYKRRCERWVTEKGLSPPPGSARLNLGTIAAWHESVYDYHIRIFSEHGNVIYHNYFPKNNPDKPIIDILHKNKKFSLITNLWTLLKEKRDRPFCSACKKFHSHNELCANTISAARSENISAPELPSNLHSLVFYCDFESFIKNNHHHPSGYAICMVLNGQLVKNVIIDYLHTPDVAEHFIKTIISLCNDYCKSNNPTHLCGICDFPIQGGSYVIARNYINGREGSHHSNCWEDMRNCAYVFFHNFRGYDSHYVLAQAIRHSDINALRGKSFEKFDLISCSSGPFARYSFKDTYNFLSNSLAQLVKNVVDWRFTPPEGRTSKGVFPYDWFDDPEKLEYRNLPPKEFWFNKLTQSELDFQYAQKIWEERQMTSFRDYHSYYMSLDTIQLADVFEEFRRAVYAEFNVDPVYCQGSPSLTWQLCLNKYAEKIKVITDVNVYIDIQRNIRGGIAQVMTRHVDVSKKGGDILYLDINSLYSSCMEEKMPTSYVAKLTELPPNWMEKFADPTSDYTALMCVDLHYPPHLHDNHRFYPLAPHKYNNRLCATFVDKENYLTHARNLKFYLDNGLVLIKFHYMYIFKQDSILKEYVSSNIEKRQIASRNENKVLIQLYKLLNNSLYGKTCENKFKYRKYAVRDPFEGIWGKKNPFMFKSRNWLEIDNKILCEQDNTSITLDKPIQIGFTVLEFAKLKMYSFVYDLFKYFPEAELIYTDTDSLMIWFPYKDPQKKIIDSPLCFKLDFEKTPDWFGVRTVNTDKVSGLWSLEADKKIKQFVGLRAKTYAIEFEDGSTTLKNKGIIRNAREEDKRKPLEMGDYLECLYTGKDVYVEQIMIRSKKHEISTHTQRKLALSSSDEKRVILADKITTLPFGYQGDMYMDDNVILPSDDNL</sequence>
<dbReference type="PANTHER" id="PTHR31511">
    <property type="entry name" value="PROTEIN CBG23764"/>
    <property type="match status" value="1"/>
</dbReference>
<dbReference type="InterPro" id="IPR017964">
    <property type="entry name" value="DNA-dir_DNA_pol_B_CS"/>
</dbReference>
<dbReference type="Gene3D" id="3.90.1600.10">
    <property type="entry name" value="Palm domain of DNA polymerase"/>
    <property type="match status" value="1"/>
</dbReference>
<keyword evidence="4" id="KW-0548">Nucleotidyltransferase</keyword>
<evidence type="ECO:0000259" key="11">
    <source>
        <dbReference type="Pfam" id="PF03175"/>
    </source>
</evidence>
<dbReference type="EC" id="2.7.7.7" evidence="2"/>
<proteinExistence type="inferred from homology"/>
<dbReference type="InterPro" id="IPR023211">
    <property type="entry name" value="DNA_pol_palm_dom_sf"/>
</dbReference>
<evidence type="ECO:0000256" key="9">
    <source>
        <dbReference type="ARBA" id="ARBA00049244"/>
    </source>
</evidence>
<evidence type="ECO:0000256" key="1">
    <source>
        <dbReference type="ARBA" id="ARBA00005755"/>
    </source>
</evidence>
<evidence type="ECO:0000256" key="7">
    <source>
        <dbReference type="ARBA" id="ARBA00023109"/>
    </source>
</evidence>
<dbReference type="SUPFAM" id="SSF53098">
    <property type="entry name" value="Ribonuclease H-like"/>
    <property type="match status" value="1"/>
</dbReference>
<reference evidence="12" key="1">
    <citation type="submission" date="2020-09" db="EMBL/GenBank/DDBJ databases">
        <title>Parvovirus dark matter in the feces of wild birds.</title>
        <authorList>
            <person name="Dai Z."/>
            <person name="Yang S."/>
            <person name="Zhang W."/>
        </authorList>
    </citation>
    <scope>NUCLEOTIDE SEQUENCE</scope>
    <source>
        <strain evidence="12">Wag54par010</strain>
    </source>
</reference>
<feature type="domain" description="DNA-directed DNA polymerase family B mitochondria/virus" evidence="11">
    <location>
        <begin position="414"/>
        <end position="810"/>
    </location>
</feature>
<dbReference type="InterPro" id="IPR012337">
    <property type="entry name" value="RNaseH-like_sf"/>
</dbReference>
<dbReference type="PROSITE" id="PS00116">
    <property type="entry name" value="DNA_POLYMERASE_B"/>
    <property type="match status" value="1"/>
</dbReference>
<dbReference type="GO" id="GO:0006260">
    <property type="term" value="P:DNA replication"/>
    <property type="evidence" value="ECO:0007669"/>
    <property type="project" value="UniProtKB-KW"/>
</dbReference>